<feature type="compositionally biased region" description="Polar residues" evidence="1">
    <location>
        <begin position="436"/>
        <end position="451"/>
    </location>
</feature>
<feature type="compositionally biased region" description="Polar residues" evidence="1">
    <location>
        <begin position="321"/>
        <end position="332"/>
    </location>
</feature>
<dbReference type="InterPro" id="IPR050618">
    <property type="entry name" value="Ubq-SigPath_Reg"/>
</dbReference>
<dbReference type="SMART" id="SM00449">
    <property type="entry name" value="SPRY"/>
    <property type="match status" value="1"/>
</dbReference>
<keyword evidence="5" id="KW-1185">Reference proteome</keyword>
<accession>A0A1R1YGA2</accession>
<dbReference type="InterPro" id="IPR003877">
    <property type="entry name" value="SPRY_dom"/>
</dbReference>
<comment type="caution">
    <text evidence="4">The sequence shown here is derived from an EMBL/GenBank/DDBJ whole genome shotgun (WGS) entry which is preliminary data.</text>
</comment>
<dbReference type="InterPro" id="IPR013320">
    <property type="entry name" value="ConA-like_dom_sf"/>
</dbReference>
<dbReference type="PANTHER" id="PTHR12864">
    <property type="entry name" value="RAN BINDING PROTEIN 9-RELATED"/>
    <property type="match status" value="1"/>
</dbReference>
<feature type="region of interest" description="Disordered" evidence="1">
    <location>
        <begin position="433"/>
        <end position="452"/>
    </location>
</feature>
<dbReference type="EMBL" id="LSSN01000089">
    <property type="protein sequence ID" value="OMJ25932.1"/>
    <property type="molecule type" value="Genomic_DNA"/>
</dbReference>
<evidence type="ECO:0000259" key="3">
    <source>
        <dbReference type="PROSITE" id="PS50188"/>
    </source>
</evidence>
<dbReference type="Gene3D" id="2.60.120.920">
    <property type="match status" value="1"/>
</dbReference>
<name>A0A1R1YGA2_9FUNG</name>
<feature type="domain" description="B30.2/SPRY" evidence="3">
    <location>
        <begin position="80"/>
        <end position="273"/>
    </location>
</feature>
<dbReference type="PROSITE" id="PS50188">
    <property type="entry name" value="B302_SPRY"/>
    <property type="match status" value="1"/>
</dbReference>
<keyword evidence="2" id="KW-1133">Transmembrane helix</keyword>
<evidence type="ECO:0000313" key="4">
    <source>
        <dbReference type="EMBL" id="OMJ25932.1"/>
    </source>
</evidence>
<dbReference type="Proteomes" id="UP000187283">
    <property type="component" value="Unassembled WGS sequence"/>
</dbReference>
<reference evidence="4 5" key="1">
    <citation type="submission" date="2017-01" db="EMBL/GenBank/DDBJ databases">
        <authorList>
            <person name="Mah S.A."/>
            <person name="Swanson W.J."/>
            <person name="Moy G.W."/>
            <person name="Vacquier V.D."/>
        </authorList>
    </citation>
    <scope>NUCLEOTIDE SEQUENCE [LARGE SCALE GENOMIC DNA]</scope>
    <source>
        <strain evidence="4 5">GSMNP</strain>
    </source>
</reference>
<evidence type="ECO:0000313" key="5">
    <source>
        <dbReference type="Proteomes" id="UP000187283"/>
    </source>
</evidence>
<feature type="compositionally biased region" description="Polar residues" evidence="1">
    <location>
        <begin position="340"/>
        <end position="356"/>
    </location>
</feature>
<dbReference type="OrthoDB" id="258495at2759"/>
<feature type="region of interest" description="Disordered" evidence="1">
    <location>
        <begin position="480"/>
        <end position="525"/>
    </location>
</feature>
<organism evidence="4 5">
    <name type="scientific">Smittium culicis</name>
    <dbReference type="NCBI Taxonomy" id="133412"/>
    <lineage>
        <taxon>Eukaryota</taxon>
        <taxon>Fungi</taxon>
        <taxon>Fungi incertae sedis</taxon>
        <taxon>Zoopagomycota</taxon>
        <taxon>Kickxellomycotina</taxon>
        <taxon>Harpellomycetes</taxon>
        <taxon>Harpellales</taxon>
        <taxon>Legeriomycetaceae</taxon>
        <taxon>Smittium</taxon>
    </lineage>
</organism>
<protein>
    <submittedName>
        <fullName evidence="4">Protein ssh4</fullName>
    </submittedName>
</protein>
<sequence>MSDDDSFELFVLYFILGAVIGSLLVAIIILLFKLLQEEQGFLSLGDDPDQELGIPTASEADQQQLLQDDDFRQSYEMGVAFERQYPYGTLSTAITPEQESLILEKGVNAWEFLADYDVNGIVSDKTEITLHGGENIVQSNIPIPVKNHVYYFEVKIVDFPEQEETKTNLYIGLSTKPYPKWRMVGYNKFSVGYHANTGFVYNSSVFKRSKMGKPCSKGDIIGIGHNPKAGTVWFTKNGRRTSSFVSNMNYSLFPSVSADGPCSLSVNFGQRGFVFIEANVKKWGLAPLEGTLKPPPQYGYIANSVLLESSSYNLNEHPRSESSQPNDQSNLINGRRPGSFFNSPTSATNSSNESTYQLNNRNEHHSINFPPDYEETDPIAQQLIEAGSSLLVSPINLSNNASVQPNNLEIENNCSIDISHQHPNPVTQPDIIAPDQTASTSDTLANNTSPRIDQIQVPDINTNTASPSSSALNIYVPNNSGSNITDNPSLISDSIAPSSTENSNPKTPLAEPNPLDTTSSSNDIN</sequence>
<feature type="region of interest" description="Disordered" evidence="1">
    <location>
        <begin position="314"/>
        <end position="356"/>
    </location>
</feature>
<evidence type="ECO:0000256" key="1">
    <source>
        <dbReference type="SAM" id="MobiDB-lite"/>
    </source>
</evidence>
<dbReference type="SUPFAM" id="SSF49899">
    <property type="entry name" value="Concanavalin A-like lectins/glucanases"/>
    <property type="match status" value="1"/>
</dbReference>
<gene>
    <name evidence="4" type="ORF">AYI70_g555</name>
</gene>
<dbReference type="InterPro" id="IPR043136">
    <property type="entry name" value="B30.2/SPRY_sf"/>
</dbReference>
<feature type="transmembrane region" description="Helical" evidence="2">
    <location>
        <begin position="12"/>
        <end position="32"/>
    </location>
</feature>
<feature type="compositionally biased region" description="Polar residues" evidence="1">
    <location>
        <begin position="480"/>
        <end position="506"/>
    </location>
</feature>
<evidence type="ECO:0000256" key="2">
    <source>
        <dbReference type="SAM" id="Phobius"/>
    </source>
</evidence>
<dbReference type="InterPro" id="IPR001870">
    <property type="entry name" value="B30.2/SPRY"/>
</dbReference>
<dbReference type="STRING" id="133412.A0A1R1YGA2"/>
<keyword evidence="2" id="KW-0812">Transmembrane</keyword>
<keyword evidence="2" id="KW-0472">Membrane</keyword>
<dbReference type="AlphaFoldDB" id="A0A1R1YGA2"/>
<proteinExistence type="predicted"/>
<feature type="compositionally biased region" description="Polar residues" evidence="1">
    <location>
        <begin position="515"/>
        <end position="525"/>
    </location>
</feature>
<dbReference type="Pfam" id="PF00622">
    <property type="entry name" value="SPRY"/>
    <property type="match status" value="1"/>
</dbReference>